<dbReference type="Gene3D" id="2.40.50.100">
    <property type="match status" value="1"/>
</dbReference>
<organism evidence="5 6">
    <name type="scientific">Hydrocarboniphaga daqingensis</name>
    <dbReference type="NCBI Taxonomy" id="490188"/>
    <lineage>
        <taxon>Bacteria</taxon>
        <taxon>Pseudomonadati</taxon>
        <taxon>Pseudomonadota</taxon>
        <taxon>Gammaproteobacteria</taxon>
        <taxon>Nevskiales</taxon>
        <taxon>Nevskiaceae</taxon>
        <taxon>Hydrocarboniphaga</taxon>
    </lineage>
</organism>
<dbReference type="GO" id="GO:0016020">
    <property type="term" value="C:membrane"/>
    <property type="evidence" value="ECO:0007669"/>
    <property type="project" value="InterPro"/>
</dbReference>
<dbReference type="GO" id="GO:0022857">
    <property type="term" value="F:transmembrane transporter activity"/>
    <property type="evidence" value="ECO:0007669"/>
    <property type="project" value="InterPro"/>
</dbReference>
<gene>
    <name evidence="5" type="ORF">SAMN04488068_1441</name>
</gene>
<evidence type="ECO:0000313" key="5">
    <source>
        <dbReference type="EMBL" id="SHG80373.1"/>
    </source>
</evidence>
<proteinExistence type="inferred from homology"/>
<keyword evidence="3" id="KW-0175">Coiled coil</keyword>
<dbReference type="InterPro" id="IPR006143">
    <property type="entry name" value="RND_pump_MFP"/>
</dbReference>
<dbReference type="AlphaFoldDB" id="A0A1M5MU99"/>
<reference evidence="5 6" key="1">
    <citation type="submission" date="2016-11" db="EMBL/GenBank/DDBJ databases">
        <authorList>
            <person name="Jaros S."/>
            <person name="Januszkiewicz K."/>
            <person name="Wedrychowicz H."/>
        </authorList>
    </citation>
    <scope>NUCLEOTIDE SEQUENCE [LARGE SCALE GENOMIC DNA]</scope>
    <source>
        <strain evidence="5 6">CGMCC 1.7049</strain>
    </source>
</reference>
<dbReference type="InterPro" id="IPR050465">
    <property type="entry name" value="UPF0194_transport"/>
</dbReference>
<evidence type="ECO:0000256" key="3">
    <source>
        <dbReference type="ARBA" id="ARBA00023054"/>
    </source>
</evidence>
<dbReference type="InterPro" id="IPR058647">
    <property type="entry name" value="BSH_CzcB-like"/>
</dbReference>
<evidence type="ECO:0000256" key="1">
    <source>
        <dbReference type="ARBA" id="ARBA00004196"/>
    </source>
</evidence>
<dbReference type="STRING" id="490188.SAMN04488068_1441"/>
<dbReference type="PANTHER" id="PTHR32347">
    <property type="entry name" value="EFFLUX SYSTEM COMPONENT YKNX-RELATED"/>
    <property type="match status" value="1"/>
</dbReference>
<comment type="subcellular location">
    <subcellularLocation>
        <location evidence="1">Cell envelope</location>
    </subcellularLocation>
</comment>
<dbReference type="EMBL" id="FQWZ01000003">
    <property type="protein sequence ID" value="SHG80373.1"/>
    <property type="molecule type" value="Genomic_DNA"/>
</dbReference>
<protein>
    <submittedName>
        <fullName evidence="5">HlyD family secretion protein</fullName>
    </submittedName>
</protein>
<sequence>MALVVLVSAGLIIWAISAVLGGAQRSVAAERLRIATVTRAPFVSDLSAQGRVVAAVSPTLYAPALGTVTLKVAAGQRVEQGQLLAVLDSPEVTNEYAREASNLQSLRAALAQQGIDVDTTRLQNRQTLELAKVSVEGAERELKRAQDAHQLGVLPVMEVDRRADELRVAQVRYAHSIDETKLKNQSLDFQLQSRRLEVERQKLLVDNLHRRVADLSVVAPVAGVIGTLNVAQRAAVAANAPLMTVVDLSRLEVDIQVPETYADSLGIGMPAEVRVGSKTVRGHLTAISPEVNNNIVTGRVAFDEAVPPELRQNQRVSVRIVLDQRDAVLQLPRGSFVDSGGGLSAYRVRDDMATRVPITIGAVSIDRVEITQGLQEGDAVVVSGDEAFERAASAVIR</sequence>
<dbReference type="PANTHER" id="PTHR32347:SF14">
    <property type="entry name" value="EFFLUX SYSTEM COMPONENT YKNX-RELATED"/>
    <property type="match status" value="1"/>
</dbReference>
<dbReference type="GO" id="GO:0030313">
    <property type="term" value="C:cell envelope"/>
    <property type="evidence" value="ECO:0007669"/>
    <property type="project" value="UniProtKB-SubCell"/>
</dbReference>
<dbReference type="Gene3D" id="2.40.420.20">
    <property type="match status" value="1"/>
</dbReference>
<feature type="domain" description="CzcB-like barrel-sandwich hybrid" evidence="4">
    <location>
        <begin position="69"/>
        <end position="247"/>
    </location>
</feature>
<evidence type="ECO:0000256" key="2">
    <source>
        <dbReference type="ARBA" id="ARBA00009477"/>
    </source>
</evidence>
<evidence type="ECO:0000259" key="4">
    <source>
        <dbReference type="Pfam" id="PF25973"/>
    </source>
</evidence>
<dbReference type="Proteomes" id="UP000199758">
    <property type="component" value="Unassembled WGS sequence"/>
</dbReference>
<name>A0A1M5MU99_9GAMM</name>
<comment type="similarity">
    <text evidence="2">Belongs to the membrane fusion protein (MFP) (TC 8.A.1) family.</text>
</comment>
<evidence type="ECO:0000313" key="6">
    <source>
        <dbReference type="Proteomes" id="UP000199758"/>
    </source>
</evidence>
<dbReference type="NCBIfam" id="TIGR01730">
    <property type="entry name" value="RND_mfp"/>
    <property type="match status" value="1"/>
</dbReference>
<keyword evidence="6" id="KW-1185">Reference proteome</keyword>
<dbReference type="Gene3D" id="2.40.30.170">
    <property type="match status" value="1"/>
</dbReference>
<accession>A0A1M5MU99</accession>
<dbReference type="Pfam" id="PF25973">
    <property type="entry name" value="BSH_CzcB"/>
    <property type="match status" value="1"/>
</dbReference>